<proteinExistence type="predicted"/>
<dbReference type="EMBL" id="JYMX02000008">
    <property type="protein sequence ID" value="MCW3712039.1"/>
    <property type="molecule type" value="Genomic_DNA"/>
</dbReference>
<reference evidence="1 2" key="1">
    <citation type="journal article" date="2017" name="Front. Microbiol.">
        <title>Genomics reveals a unique clone of Burkholderia cenocepacia harbouring an actively excising novel genomic island.</title>
        <authorList>
            <person name="Patil P."/>
            <person name="Mali S."/>
            <person name="Midha S."/>
            <person name="Gautam V."/>
            <person name="Dash L."/>
            <person name="Kumar S."/>
            <person name="Shastri J."/>
            <person name="Singhal L."/>
            <person name="Patil P.B."/>
        </authorList>
    </citation>
    <scope>NUCLEOTIDE SEQUENCE [LARGE SCALE GENOMIC DNA]</scope>
    <source>
        <strain evidence="1 2">BC-19</strain>
    </source>
</reference>
<organism evidence="1 2">
    <name type="scientific">Burkholderia cenocepacia</name>
    <dbReference type="NCBI Taxonomy" id="95486"/>
    <lineage>
        <taxon>Bacteria</taxon>
        <taxon>Pseudomonadati</taxon>
        <taxon>Pseudomonadota</taxon>
        <taxon>Betaproteobacteria</taxon>
        <taxon>Burkholderiales</taxon>
        <taxon>Burkholderiaceae</taxon>
        <taxon>Burkholderia</taxon>
        <taxon>Burkholderia cepacia complex</taxon>
    </lineage>
</organism>
<dbReference type="AlphaFoldDB" id="A0ABD4UD10"/>
<protein>
    <submittedName>
        <fullName evidence="1">Helix-turn-helix domain-containing protein</fullName>
    </submittedName>
</protein>
<evidence type="ECO:0000313" key="1">
    <source>
        <dbReference type="EMBL" id="MCW3712039.1"/>
    </source>
</evidence>
<accession>A0ABD4UD10</accession>
<name>A0ABD4UD10_9BURK</name>
<comment type="caution">
    <text evidence="1">The sequence shown here is derived from an EMBL/GenBank/DDBJ whole genome shotgun (WGS) entry which is preliminary data.</text>
</comment>
<dbReference type="Proteomes" id="UP000191686">
    <property type="component" value="Unassembled WGS sequence"/>
</dbReference>
<evidence type="ECO:0000313" key="2">
    <source>
        <dbReference type="Proteomes" id="UP000191686"/>
    </source>
</evidence>
<gene>
    <name evidence="1" type="ORF">UE95_012155</name>
</gene>
<dbReference type="RefSeq" id="WP_143262282.1">
    <property type="nucleotide sequence ID" value="NZ_JYMX02000008.1"/>
</dbReference>
<reference evidence="1 2" key="2">
    <citation type="journal article" date="2017" name="Front. Microbiol.">
        <title>Genomics Reveals a Unique Clone of Burkholderia cenocepacia Harboring an Actively Excising Novel Genomic Island.</title>
        <authorList>
            <person name="Patil P.P."/>
            <person name="Mali S."/>
            <person name="Midha S."/>
            <person name="Gautam V."/>
            <person name="Dash L."/>
            <person name="Kumar S."/>
            <person name="Shastri J."/>
            <person name="Singhal L."/>
            <person name="Patil P.B."/>
        </authorList>
    </citation>
    <scope>NUCLEOTIDE SEQUENCE [LARGE SCALE GENOMIC DNA]</scope>
    <source>
        <strain evidence="1 2">BC-19</strain>
    </source>
</reference>
<sequence>MGVQVPSLAPHLPTPFDSKKCNAFCGVQVAWQQPKNKPAMSAHLPILMSMFPGKISLDVDDIASLLHVSKKHIYNLSSAKKLPFRLMDSSDKILVSIVEMAKYLDTQLTTAQEPKKDPLEGAVVVPKKRGRPRGGGVAKITLAFQSALSIAIIKQEARSAFEAFFDGIDELQSQHASQEGKQADYDEVRDLANQIRVKLERSFMDVGLNVKTISGWRRKI</sequence>